<dbReference type="Pfam" id="PF11924">
    <property type="entry name" value="IAT_beta"/>
    <property type="match status" value="1"/>
</dbReference>
<dbReference type="Gene3D" id="2.160.20.10">
    <property type="entry name" value="Single-stranded right-handed beta-helix, Pectin lyase-like"/>
    <property type="match status" value="2"/>
</dbReference>
<dbReference type="InterPro" id="IPR024519">
    <property type="entry name" value="IAT_beta"/>
</dbReference>
<dbReference type="SUPFAM" id="SSF51126">
    <property type="entry name" value="Pectin lyase-like"/>
    <property type="match status" value="2"/>
</dbReference>
<evidence type="ECO:0000313" key="3">
    <source>
        <dbReference type="Proteomes" id="UP001138921"/>
    </source>
</evidence>
<protein>
    <submittedName>
        <fullName evidence="2">Inverse autotransporter beta domain-containing protein</fullName>
    </submittedName>
</protein>
<name>A0A9X1D6G3_9HYPH</name>
<keyword evidence="3" id="KW-1185">Reference proteome</keyword>
<organism evidence="2 3">
    <name type="scientific">Aminobacter anthyllidis</name>
    <dbReference type="NCBI Taxonomy" id="1035067"/>
    <lineage>
        <taxon>Bacteria</taxon>
        <taxon>Pseudomonadati</taxon>
        <taxon>Pseudomonadota</taxon>
        <taxon>Alphaproteobacteria</taxon>
        <taxon>Hyphomicrobiales</taxon>
        <taxon>Phyllobacteriaceae</taxon>
        <taxon>Aminobacter</taxon>
    </lineage>
</organism>
<dbReference type="InterPro" id="IPR006626">
    <property type="entry name" value="PbH1"/>
</dbReference>
<sequence>MHSRFLPNNARHTDAAIALTSGPQVSLEYSLAWRARNLLRTSALSTIAFALSGMAAYGGQDGLWQPQVRAIVGANSDGATAALEGFVPLKQTAESVLFLDVRAKHDFEDGFGQDFGLGIRRIVNPDLMLGGYAYINTQRQDGHQFTGATLGVEAITANFDAHVNVYLPISGDKAEQSVNSSLSLVGNQLLEQISVIDRRNYAAWGIEGEIGVQVPVALPEHHALRLDVGAYHFGDPEGDDDSITGGKAGFEYSIGDVFGSGASVAFTGEVRNDNRDDTQFAGSVRLTIPFNSGSEAEGDADGDEPVYAVSEGLRKRVNERVRGDIGVRIEGDETLASSTTRVAINAATGAAFGKFFFADGANTLGLGTFGDPTTLDDAVADAGANGFVVALGGSGNLLTAGVTLANGQTVIGGGESVTALLFGGGTGTYNLGGSNGTIAGTNPGSNVITLGNGNTLKGITVTGGADGIFGNNVTGATLTNVTVTGVGGSGAHFTGTSTGIKGSNLTSTGNGVDGLNIQSDGTFNFTGTTLLSGNTDDGLDITGKGSYSFATLNATNNGDAGIHVTGTAPTGSFSTTGGTVSGNGGVAVFIDPIAANVTLTSISHNGGTSGVVLDNVSGSFTVTGQTSISNTSASAIAISSSPATIRFGGIDITNPGGDGISFAGVNAAVIAGGIVISGLGAGDTGLDFSGSQTNFTAQSVNITGTGAGSIGIDLAQTIGGSSIVITNGGVIANVGTGVRFGISGSLLNSANAQFTFGGGSISGVTASLDARGLNQTLGNYAFGSTTFVGAQLFDAQNLIFVGAAATGSGTGSSLLDLASIATADANTDGTAIFVLVNRGTDIDDTDGFSLGAGQTLASFGNGRQFSLGGVPINVTGANVQHSTTISDAGGAATLTNTGSGDTVTLASNTSLLDFKLSNAGGGNGVYGNGVSNATLTGLTVSGADLSGLVFAGTSTVSGSNLTSSNNGATGLSIQGGGTYTFTGTTTLADNIGSGLAISGGTGAYSFDTLNATGNDGNNVSASGTSAGELSIASGTISGGGLNGFLAGGIGLDVTLTSLSQTGGSTGISLAGVSGNFTVSGATTISGTAFNGIVISGSSANVGFAGATTITGAAGNGISLDGNTGTISFADVTISQPGQNGIDVQGVNGTISFRNVDITNLSATATGLDLSGSRSTFTATTLDISGLGGTSTGIDLSGTTGGTVTIGSGVIAGVGTGVQMGDHGAGAASANTAFSFGGGSITGSTASLDMRGLLAGSGTYAFGATALVGPQLFDTANLIFVGSGNTGSGDGSSVGNLINAAAADDLTTDANTIFVLVKSSAVDVINTDGDGFTLANGQSVVSFANGATVDLGAPPANVTGTNVVTGATQADPFSHGGATLNNGAGSAINLANGNLIQNLTVSNAGSGAAIDGTSISGLNVAGVTIASAVTGIDLTSAAGAIGVANLSIQSAQAGILLANSATTVTFTGANTIGSVAGTALSFNNYSGTATFANLDITGAATGIGITGGSTGTLNFDAASSIANTSGIAFNIDTATPNLTYNGTINQTSAATAVRINAMTGGSATFGGAITANTGAANAIDLTGNAGGSINFTGALSLTTDGGFGFRAIDGGTVSVTAAGNTIGTGAGPTERGIQLGGTGLTIGAAGINFASVTVDGSGGSVPTGILIENTSGGNVTFGAVNISRVMGDAIRLTNVQSGTYTFGGTTTLATVGGTGPGFAVQESAATVNVTNLVTSNVAGADVSLTNNTGTISIGGTINNGGSGDGVVVAGGSAAISIGATINSSAGIGGNAVKIDGTTGGSVAFTGPVSSTSFGDLLAVGTITAPTGGTISFSGSALTATSGGTVIIAGLGAGATFNASAPLSISNTTGTGLSVANVAGSATFGAVTVSGALYGVGLANNTGTVAFGATSVTNVGLGQTGVIVSGTNAGTMSFASLDIAMTGNGATGISFANAVINGSVTATDFDLTSDSSLGTTAVDLSKTTGSGTIQLGDAGAPGNTTAATIGGSGNGPAVGFQFTSTTAVNFTYGDGEGTIDKLSTVKAVDIMASPGGVFPAAGTYNFKDVDGANGGFVGDISEAQGPTVYYVDSQGDGNGTAANPGSIAGAEASGADVIVFIDTTVNGTSDFIDMMQAQHNDGVNNTFNLANGQVLIGLKAGESIDTAPLGAVGGGLGNAFQFSGISSSTIIDAPTGIDTVLPTLTTALGNTIDFTVNASIDNVIIANTGSGIGISGSDITKLILSRATVSGAGGGALSLTDGVANGEIALSDLILSATGGNVGVVDGTVGAGVLKVSAFSDITLLGNNGEIGGFILGGVVFDANAATAGIDQVNGGAFIAGTTANRVGGFGLLLDDTISGNLKFDTTNIAVQQASNVIFLGNVALGIYANAVNGSNSRLDFGTATIDVSGSGSSGSFFNGAHLLVNDTNKIGFSGATSFTGTNGVGGLYANRGAATGGELFFTSANNTFNVDEAALGISNIALTNGSGGSAQFGAVNVTGGQNGIKLLNLIASPTIQFNGSVTISDTTLNAIDLTSAVNGTSVTFAGAVSITNATGGGVKWQQAVGNADTLTFAGGLDIQNNGGIGFYARNGNVVLSGVDAKNIATTNGRALVIDGANVSNGAAGAGVFNNVSASGYLSGGGIDVNAGSGAMRFAGTVNLTPDAATVGTAYGISIGGGTTGTYTFAGTTTITGGIDDNGVYIRNTGAGLTVDFTGPLNVTTGLNAVDLNDTTGNLAFSIQHASSSLTTTASTGTAFLAVGGNGTISSAASISSVGLGASITGRTGGFVTLSGNITQALRGVEVNGGTGGSVVFSGAQKTLNTGATDAVRVFSPTAVSFINGGLDIDTTTGRGIVVNGTGGTANVTVSGAGNTITTGAGTGVDVIGGIGATTVAINSSITSTAGLAAGIQSVTSGTITLSGNLSATGIAVNSNTGGTFDFSGVTKTLTSGVATAVNLTNNTGATINFSNGGLVINTTSGTGFNASGGGTVSVGTGGNANTITTTTGTSLNLDGVTVGSAGLNFATVLTNGAATGISLGNVGSSGGGAIALGTVNLQGITSRGVDVSGTLGAALSFSDLDIGLNNSSAVAFDLNGAVINSAVTANDFDVTNAAAAGTSIGVDLRGATGGQIVRLGDTVAGGNSSSIAGVNTGVFLNSATNLAFTYGDGESGDQLSTIGANVAIDASSAPAAGSYNFQDVNFQASPGLGFGIGKVYFVDSDGATGGGNGSGIDGNNPMTLAAAEAVASVNDIIVLINNGSVITAAGTNLDNTLNLAAGTQVRGFGNGAINLAMTVPSTIQLASNTISIAAIGSGAATLTSSVGSNVITLGASGNIIDGFILDGSPAGAVRGIKDDGSGASGTAITNMTIRNFLTAGIEITPSASTTINNVVFSSNGSDAVLNASNTTISNVTSTGATGIAFDIRNASGTTTLSNISITGAGTGGILFGGGSGPAGTITGTNVDIGGANALAVTGGNAAVSFDAASSIANTSGTAVAITNRTGGSFTFAGSVVANGVASGISVSGATAASSVSFTGTVDLGTTTAMTGTAVAINNNGQTSTVSFANLDIVTSGTTSFSASNGGTINVTTGTINAGSAQAISLNGVAANVNLVSTTSSGGTNNVGLTNVTGTVNLGSGVLSGATGVAFMVSGGLANVDYAGTITKTTAGNVVNVSSRTGGTLTLSGNISATGAVGNGISVAGNSGGTITFSGSSKTLTTGANAAVSLVNNTGTTINFNSGGLAISTTSGAGFSATGGGTINVQGSNNTISSTTGTALNVTNTTIGASDMTFRSLSSNGAANGIVLNNTGALGGLTVTGDGGGSNNGSGGTIQNSTGDGISLTNTAQVRLARMNITNNLGNGIGGSTINGLLIERFNISGNGDNAATDESGVNVSELTGSAFGGTNATGIVDSVISNNYEFEVQVTNTTGTLTDFRLTTNTISSNGPAAGAHGNLVNFLGLGNANMTLNASGGSYTGAAPDTATGLHIDHSGTGGLMTANVNGGTFTNNNVAVSVSAANGGSLDFDINGVTATGNRSHGLNLFVAASSTGAVTGTFRNNIIGTAGVTGSGASLGFGIRVQNEGSTSTSNAVTVLIENNVVRELANFAAINVNQGIVGQTFTRTQNVTIRNNTISDVDNSRGVVIQQNNTTAPGIMNATIHGNTFANVAGNVGDGTDIRLRQLAGGTFNLTQLSAADLATQNGLTPTDISIGGTITFGAAPPPLP</sequence>
<reference evidence="2" key="1">
    <citation type="journal article" date="2021" name="Microorganisms">
        <title>Phylogenomic Reconstruction and Metabolic Potential of the Genus Aminobacter.</title>
        <authorList>
            <person name="Artuso I."/>
            <person name="Turrini P."/>
            <person name="Pirolo M."/>
            <person name="Lugli G.A."/>
            <person name="Ventura M."/>
            <person name="Visca P."/>
        </authorList>
    </citation>
    <scope>NUCLEOTIDE SEQUENCE</scope>
    <source>
        <strain evidence="2">LMG 26462</strain>
    </source>
</reference>
<dbReference type="Gene3D" id="2.40.160.160">
    <property type="entry name" value="Inverse autotransporter, beta-domain"/>
    <property type="match status" value="1"/>
</dbReference>
<feature type="domain" description="Inverse autotransporter beta-domain" evidence="1">
    <location>
        <begin position="71"/>
        <end position="179"/>
    </location>
</feature>
<accession>A0A9X1D6G3</accession>
<comment type="caution">
    <text evidence="2">The sequence shown here is derived from an EMBL/GenBank/DDBJ whole genome shotgun (WGS) entry which is preliminary data.</text>
</comment>
<dbReference type="InterPro" id="IPR012334">
    <property type="entry name" value="Pectin_lyas_fold"/>
</dbReference>
<gene>
    <name evidence="2" type="ORF">J1C56_14315</name>
</gene>
<dbReference type="EMBL" id="JAFLWW010000004">
    <property type="protein sequence ID" value="MBT1156769.1"/>
    <property type="molecule type" value="Genomic_DNA"/>
</dbReference>
<dbReference type="SMART" id="SM00710">
    <property type="entry name" value="PbH1"/>
    <property type="match status" value="33"/>
</dbReference>
<evidence type="ECO:0000313" key="2">
    <source>
        <dbReference type="EMBL" id="MBT1156769.1"/>
    </source>
</evidence>
<dbReference type="Proteomes" id="UP001138921">
    <property type="component" value="Unassembled WGS sequence"/>
</dbReference>
<dbReference type="InterPro" id="IPR011050">
    <property type="entry name" value="Pectin_lyase_fold/virulence"/>
</dbReference>
<reference evidence="2" key="2">
    <citation type="submission" date="2021-03" db="EMBL/GenBank/DDBJ databases">
        <authorList>
            <person name="Artuso I."/>
            <person name="Turrini P."/>
            <person name="Pirolo M."/>
            <person name="Lugli G.A."/>
            <person name="Ventura M."/>
            <person name="Visca P."/>
        </authorList>
    </citation>
    <scope>NUCLEOTIDE SEQUENCE</scope>
    <source>
        <strain evidence="2">LMG 26462</strain>
    </source>
</reference>
<dbReference type="InterPro" id="IPR038177">
    <property type="entry name" value="IAT_beta_sf"/>
</dbReference>
<proteinExistence type="predicted"/>
<evidence type="ECO:0000259" key="1">
    <source>
        <dbReference type="Pfam" id="PF11924"/>
    </source>
</evidence>